<feature type="transmembrane region" description="Helical" evidence="5">
    <location>
        <begin position="12"/>
        <end position="32"/>
    </location>
</feature>
<evidence type="ECO:0008006" key="8">
    <source>
        <dbReference type="Google" id="ProtNLM"/>
    </source>
</evidence>
<protein>
    <recommendedName>
        <fullName evidence="8">DoxX family protein</fullName>
    </recommendedName>
</protein>
<evidence type="ECO:0000256" key="5">
    <source>
        <dbReference type="SAM" id="Phobius"/>
    </source>
</evidence>
<organism evidence="6 7">
    <name type="scientific">Candidatus Kaiserbacteria bacterium RIFCSPLOWO2_01_FULL_55_19</name>
    <dbReference type="NCBI Taxonomy" id="1798516"/>
    <lineage>
        <taxon>Bacteria</taxon>
        <taxon>Candidatus Kaiseribacteriota</taxon>
    </lineage>
</organism>
<feature type="transmembrane region" description="Helical" evidence="5">
    <location>
        <begin position="104"/>
        <end position="124"/>
    </location>
</feature>
<evidence type="ECO:0000256" key="1">
    <source>
        <dbReference type="ARBA" id="ARBA00004141"/>
    </source>
</evidence>
<reference evidence="6 7" key="1">
    <citation type="journal article" date="2016" name="Nat. Commun.">
        <title>Thousands of microbial genomes shed light on interconnected biogeochemical processes in an aquifer system.</title>
        <authorList>
            <person name="Anantharaman K."/>
            <person name="Brown C.T."/>
            <person name="Hug L.A."/>
            <person name="Sharon I."/>
            <person name="Castelle C.J."/>
            <person name="Probst A.J."/>
            <person name="Thomas B.C."/>
            <person name="Singh A."/>
            <person name="Wilkins M.J."/>
            <person name="Karaoz U."/>
            <person name="Brodie E.L."/>
            <person name="Williams K.H."/>
            <person name="Hubbard S.S."/>
            <person name="Banfield J.F."/>
        </authorList>
    </citation>
    <scope>NUCLEOTIDE SEQUENCE [LARGE SCALE GENOMIC DNA]</scope>
</reference>
<evidence type="ECO:0000313" key="6">
    <source>
        <dbReference type="EMBL" id="OGG76503.1"/>
    </source>
</evidence>
<keyword evidence="4 5" id="KW-0472">Membrane</keyword>
<dbReference type="InterPro" id="IPR032808">
    <property type="entry name" value="DoxX"/>
</dbReference>
<evidence type="ECO:0000313" key="7">
    <source>
        <dbReference type="Proteomes" id="UP000176714"/>
    </source>
</evidence>
<sequence length="178" mass="19815">MNTHTVEQSAFIHFFTANTMSAPFWLVVRLYLGYEWFMAGWEKVTNPAWFGSDAGAAMQGFVQGALGKTVGLHPDVQMWYASFLQSVVVPHLNAWSNAIAVGEVLVGLGLIVGLFTGVAAFFGFVMNMNFLLAGTVSVNPIWLLLAIGIMGARRVAGYWGLDRYVRPYFARKFSRMYR</sequence>
<dbReference type="GO" id="GO:0016020">
    <property type="term" value="C:membrane"/>
    <property type="evidence" value="ECO:0007669"/>
    <property type="project" value="UniProtKB-SubCell"/>
</dbReference>
<name>A0A1F6ES76_9BACT</name>
<dbReference type="Proteomes" id="UP000176714">
    <property type="component" value="Unassembled WGS sequence"/>
</dbReference>
<dbReference type="PANTHER" id="PTHR39157:SF1">
    <property type="entry name" value="DOXX FAMILY PROTEIN"/>
    <property type="match status" value="1"/>
</dbReference>
<feature type="transmembrane region" description="Helical" evidence="5">
    <location>
        <begin position="130"/>
        <end position="152"/>
    </location>
</feature>
<keyword evidence="3 5" id="KW-1133">Transmembrane helix</keyword>
<evidence type="ECO:0000256" key="4">
    <source>
        <dbReference type="ARBA" id="ARBA00023136"/>
    </source>
</evidence>
<evidence type="ECO:0000256" key="2">
    <source>
        <dbReference type="ARBA" id="ARBA00022692"/>
    </source>
</evidence>
<dbReference type="STRING" id="1798516.A2950_00550"/>
<keyword evidence="2 5" id="KW-0812">Transmembrane</keyword>
<comment type="caution">
    <text evidence="6">The sequence shown here is derived from an EMBL/GenBank/DDBJ whole genome shotgun (WGS) entry which is preliminary data.</text>
</comment>
<proteinExistence type="predicted"/>
<gene>
    <name evidence="6" type="ORF">A2950_00550</name>
</gene>
<dbReference type="EMBL" id="MFMD01000013">
    <property type="protein sequence ID" value="OGG76503.1"/>
    <property type="molecule type" value="Genomic_DNA"/>
</dbReference>
<dbReference type="AlphaFoldDB" id="A0A1F6ES76"/>
<evidence type="ECO:0000256" key="3">
    <source>
        <dbReference type="ARBA" id="ARBA00022989"/>
    </source>
</evidence>
<comment type="subcellular location">
    <subcellularLocation>
        <location evidence="1">Membrane</location>
        <topology evidence="1">Multi-pass membrane protein</topology>
    </subcellularLocation>
</comment>
<accession>A0A1F6ES76</accession>
<dbReference type="Pfam" id="PF07681">
    <property type="entry name" value="DoxX"/>
    <property type="match status" value="1"/>
</dbReference>
<dbReference type="PANTHER" id="PTHR39157">
    <property type="entry name" value="INTEGRAL MEMBRANE PROTEIN-RELATED"/>
    <property type="match status" value="1"/>
</dbReference>